<dbReference type="GO" id="GO:0042773">
    <property type="term" value="P:ATP synthesis coupled electron transport"/>
    <property type="evidence" value="ECO:0007669"/>
    <property type="project" value="InterPro"/>
</dbReference>
<feature type="transmembrane region" description="Helical" evidence="16">
    <location>
        <begin position="198"/>
        <end position="217"/>
    </location>
</feature>
<comment type="subcellular location">
    <subcellularLocation>
        <location evidence="1 16">Mitochondrion membrane</location>
        <topology evidence="1 16">Multi-pass membrane protein</topology>
    </subcellularLocation>
</comment>
<evidence type="ECO:0000256" key="10">
    <source>
        <dbReference type="ARBA" id="ARBA00022989"/>
    </source>
</evidence>
<evidence type="ECO:0000256" key="4">
    <source>
        <dbReference type="ARBA" id="ARBA00021006"/>
    </source>
</evidence>
<sequence>MSISQFVSASFFLVAVVPFGCLLSAFSGGVNLVNGLGFVDGGWLIFDSLAFYLIILVILLGGLSLVCFFNQTSYETKLFLTLSLFFSCLCFCVNHAIIFWCFYELSMLPLLFLIFKDSPYSERFLAGWYFAVYLIVTSLPLLLCLLFLVCVNSSFYFSDWGLKAAPSVVYFILCFIFFTKVPLSPFHTWLPIVHAEATSIVSIFLSGYIMKLGLLGVYRCSAFMFNGDFCVYLFFCCVSSICFIITASSELDGKRWLAFLSLSHIVVGFVCFFVCDWETISLGFIYCLGHGLSAGLVFGLLWAFYEVTFSRNWLLLKSGIGGKSVMLFCVVSLLSLCSFPPTLQFFCEVSLLGQSSISWLILLFWVGYLFLGGLIPLTLCGHLLIRSCSVENSSYSICNFFVYLFCLALWCYAGIFVL</sequence>
<evidence type="ECO:0000256" key="16">
    <source>
        <dbReference type="RuleBase" id="RU003297"/>
    </source>
</evidence>
<feature type="domain" description="NADH:quinone oxidoreductase/Mrp antiporter transmembrane" evidence="17">
    <location>
        <begin position="95"/>
        <end position="363"/>
    </location>
</feature>
<evidence type="ECO:0000256" key="12">
    <source>
        <dbReference type="ARBA" id="ARBA00023075"/>
    </source>
</evidence>
<dbReference type="GO" id="GO:0015990">
    <property type="term" value="P:electron transport coupled proton transport"/>
    <property type="evidence" value="ECO:0007669"/>
    <property type="project" value="TreeGrafter"/>
</dbReference>
<evidence type="ECO:0000256" key="11">
    <source>
        <dbReference type="ARBA" id="ARBA00023027"/>
    </source>
</evidence>
<keyword evidence="6 16" id="KW-0679">Respiratory chain</keyword>
<accession>A0A8K1SY33</accession>
<evidence type="ECO:0000259" key="17">
    <source>
        <dbReference type="Pfam" id="PF00361"/>
    </source>
</evidence>
<comment type="similarity">
    <text evidence="2 16">Belongs to the complex I subunit 4 family.</text>
</comment>
<keyword evidence="12 16" id="KW-0830">Ubiquinone</keyword>
<feature type="transmembrane region" description="Helical" evidence="16">
    <location>
        <begin position="229"/>
        <end position="249"/>
    </location>
</feature>
<dbReference type="GO" id="GO:0008137">
    <property type="term" value="F:NADH dehydrogenase (ubiquinone) activity"/>
    <property type="evidence" value="ECO:0007669"/>
    <property type="project" value="UniProtKB-UniRule"/>
</dbReference>
<dbReference type="PANTHER" id="PTHR43507:SF20">
    <property type="entry name" value="NADH-UBIQUINONE OXIDOREDUCTASE CHAIN 4"/>
    <property type="match status" value="1"/>
</dbReference>
<name>A0A8K1SY33_9CEST</name>
<feature type="transmembrane region" description="Helical" evidence="16">
    <location>
        <begin position="359"/>
        <end position="385"/>
    </location>
</feature>
<feature type="transmembrane region" description="Helical" evidence="16">
    <location>
        <begin position="400"/>
        <end position="417"/>
    </location>
</feature>
<protein>
    <recommendedName>
        <fullName evidence="4 16">NADH-ubiquinone oxidoreductase chain 4</fullName>
        <ecNumber evidence="3 16">7.1.1.2</ecNumber>
    </recommendedName>
</protein>
<dbReference type="GO" id="GO:0003954">
    <property type="term" value="F:NADH dehydrogenase activity"/>
    <property type="evidence" value="ECO:0007669"/>
    <property type="project" value="TreeGrafter"/>
</dbReference>
<evidence type="ECO:0000313" key="18">
    <source>
        <dbReference type="EMBL" id="UFQ89122.1"/>
    </source>
</evidence>
<dbReference type="PANTHER" id="PTHR43507">
    <property type="entry name" value="NADH-UBIQUINONE OXIDOREDUCTASE CHAIN 4"/>
    <property type="match status" value="1"/>
</dbReference>
<evidence type="ECO:0000256" key="14">
    <source>
        <dbReference type="ARBA" id="ARBA00023136"/>
    </source>
</evidence>
<evidence type="ECO:0000256" key="3">
    <source>
        <dbReference type="ARBA" id="ARBA00012944"/>
    </source>
</evidence>
<feature type="transmembrane region" description="Helical" evidence="16">
    <location>
        <begin position="82"/>
        <end position="115"/>
    </location>
</feature>
<gene>
    <name evidence="18" type="primary">ND4</name>
</gene>
<keyword evidence="14 16" id="KW-0472">Membrane</keyword>
<keyword evidence="10 16" id="KW-1133">Transmembrane helix</keyword>
<keyword evidence="13 16" id="KW-0496">Mitochondrion</keyword>
<dbReference type="PRINTS" id="PR01437">
    <property type="entry name" value="NUOXDRDTASE4"/>
</dbReference>
<dbReference type="InterPro" id="IPR001750">
    <property type="entry name" value="ND/Mrp_TM"/>
</dbReference>
<evidence type="ECO:0000256" key="13">
    <source>
        <dbReference type="ARBA" id="ARBA00023128"/>
    </source>
</evidence>
<feature type="transmembrane region" description="Helical" evidence="16">
    <location>
        <begin position="255"/>
        <end position="275"/>
    </location>
</feature>
<evidence type="ECO:0000256" key="9">
    <source>
        <dbReference type="ARBA" id="ARBA00022982"/>
    </source>
</evidence>
<comment type="catalytic activity">
    <reaction evidence="15 16">
        <text>a ubiquinone + NADH + 5 H(+)(in) = a ubiquinol + NAD(+) + 4 H(+)(out)</text>
        <dbReference type="Rhea" id="RHEA:29091"/>
        <dbReference type="Rhea" id="RHEA-COMP:9565"/>
        <dbReference type="Rhea" id="RHEA-COMP:9566"/>
        <dbReference type="ChEBI" id="CHEBI:15378"/>
        <dbReference type="ChEBI" id="CHEBI:16389"/>
        <dbReference type="ChEBI" id="CHEBI:17976"/>
        <dbReference type="ChEBI" id="CHEBI:57540"/>
        <dbReference type="ChEBI" id="CHEBI:57945"/>
        <dbReference type="EC" id="7.1.1.2"/>
    </reaction>
</comment>
<dbReference type="InterPro" id="IPR003918">
    <property type="entry name" value="NADH_UbQ_OxRdtase"/>
</dbReference>
<evidence type="ECO:0000256" key="2">
    <source>
        <dbReference type="ARBA" id="ARBA00009025"/>
    </source>
</evidence>
<dbReference type="GO" id="GO:0048039">
    <property type="term" value="F:ubiquinone binding"/>
    <property type="evidence" value="ECO:0007669"/>
    <property type="project" value="TreeGrafter"/>
</dbReference>
<evidence type="ECO:0000256" key="5">
    <source>
        <dbReference type="ARBA" id="ARBA00022448"/>
    </source>
</evidence>
<keyword evidence="11 16" id="KW-0520">NAD</keyword>
<evidence type="ECO:0000256" key="15">
    <source>
        <dbReference type="ARBA" id="ARBA00049551"/>
    </source>
</evidence>
<dbReference type="EC" id="7.1.1.2" evidence="3 16"/>
<feature type="transmembrane region" description="Helical" evidence="16">
    <location>
        <begin position="282"/>
        <end position="305"/>
    </location>
</feature>
<keyword evidence="8" id="KW-1278">Translocase</keyword>
<feature type="transmembrane region" description="Helical" evidence="16">
    <location>
        <begin position="127"/>
        <end position="148"/>
    </location>
</feature>
<evidence type="ECO:0000256" key="8">
    <source>
        <dbReference type="ARBA" id="ARBA00022967"/>
    </source>
</evidence>
<keyword evidence="7 16" id="KW-0812">Transmembrane</keyword>
<keyword evidence="9 16" id="KW-0249">Electron transport</keyword>
<proteinExistence type="inferred from homology"/>
<reference evidence="18" key="1">
    <citation type="submission" date="2021-07" db="EMBL/GenBank/DDBJ databases">
        <title>Comparative characterization of mitogenomes from five orders of elasmobranch parasites indicate that total evidence analysis is superior to single genes for cestodes (Cestoda: Tapeworms).</title>
        <authorList>
            <person name="Trevisan B."/>
            <person name="Jacob Machado D."/>
            <person name="Galafasse Lahr D."/>
            <person name="Portella de Luna Marques F."/>
        </authorList>
    </citation>
    <scope>NUCLEOTIDE SEQUENCE</scope>
</reference>
<dbReference type="EMBL" id="MZ594638">
    <property type="protein sequence ID" value="UFQ89122.1"/>
    <property type="molecule type" value="Genomic_DNA"/>
</dbReference>
<geneLocation type="mitochondrion" evidence="18"/>
<feature type="transmembrane region" description="Helical" evidence="16">
    <location>
        <begin position="49"/>
        <end position="70"/>
    </location>
</feature>
<evidence type="ECO:0000256" key="7">
    <source>
        <dbReference type="ARBA" id="ARBA00022692"/>
    </source>
</evidence>
<comment type="function">
    <text evidence="16">Core subunit of the mitochondrial membrane respiratory chain NADH dehydrogenase (Complex I) which catalyzes electron transfer from NADH through the respiratory chain, using ubiquinone as an electron acceptor. Essential for the catalytic activity and assembly of complex I.</text>
</comment>
<keyword evidence="5 16" id="KW-0813">Transport</keyword>
<dbReference type="Pfam" id="PF00361">
    <property type="entry name" value="Proton_antipo_M"/>
    <property type="match status" value="1"/>
</dbReference>
<evidence type="ECO:0000256" key="1">
    <source>
        <dbReference type="ARBA" id="ARBA00004225"/>
    </source>
</evidence>
<organism evidence="18">
    <name type="scientific">Rhinebothrium fulbrighti</name>
    <dbReference type="NCBI Taxonomy" id="1008294"/>
    <lineage>
        <taxon>Eukaryota</taxon>
        <taxon>Metazoa</taxon>
        <taxon>Spiralia</taxon>
        <taxon>Lophotrochozoa</taxon>
        <taxon>Platyhelminthes</taxon>
        <taxon>Cestoda</taxon>
        <taxon>Eucestoda</taxon>
        <taxon>Rhinebothriidea</taxon>
        <taxon>Rhinebothrium</taxon>
    </lineage>
</organism>
<feature type="transmembrane region" description="Helical" evidence="16">
    <location>
        <begin position="325"/>
        <end position="347"/>
    </location>
</feature>
<evidence type="ECO:0000256" key="6">
    <source>
        <dbReference type="ARBA" id="ARBA00022660"/>
    </source>
</evidence>
<dbReference type="AlphaFoldDB" id="A0A8K1SY33"/>
<dbReference type="GO" id="GO:0031966">
    <property type="term" value="C:mitochondrial membrane"/>
    <property type="evidence" value="ECO:0007669"/>
    <property type="project" value="UniProtKB-SubCell"/>
</dbReference>